<comment type="caution">
    <text evidence="13">The sequence shown here is derived from an EMBL/GenBank/DDBJ whole genome shotgun (WGS) entry which is preliminary data.</text>
</comment>
<comment type="similarity">
    <text evidence="3">Belongs to the WhiB family.</text>
</comment>
<dbReference type="RefSeq" id="WP_343957470.1">
    <property type="nucleotide sequence ID" value="NZ_BAAAMN010000028.1"/>
</dbReference>
<gene>
    <name evidence="13" type="ORF">GCM10009720_16570</name>
</gene>
<dbReference type="PANTHER" id="PTHR38839">
    <property type="entry name" value="TRANSCRIPTIONAL REGULATOR WHID-RELATED"/>
    <property type="match status" value="1"/>
</dbReference>
<comment type="cofactor">
    <cofactor evidence="1">
        <name>[4Fe-4S] cluster</name>
        <dbReference type="ChEBI" id="CHEBI:49883"/>
    </cofactor>
</comment>
<evidence type="ECO:0000313" key="14">
    <source>
        <dbReference type="Proteomes" id="UP001501461"/>
    </source>
</evidence>
<comment type="subcellular location">
    <subcellularLocation>
        <location evidence="2">Cytoplasm</location>
    </subcellularLocation>
</comment>
<evidence type="ECO:0000256" key="3">
    <source>
        <dbReference type="ARBA" id="ARBA00006597"/>
    </source>
</evidence>
<evidence type="ECO:0000256" key="1">
    <source>
        <dbReference type="ARBA" id="ARBA00001966"/>
    </source>
</evidence>
<evidence type="ECO:0000313" key="13">
    <source>
        <dbReference type="EMBL" id="GAA2036644.1"/>
    </source>
</evidence>
<feature type="domain" description="4Fe-4S Wbl-type" evidence="12">
    <location>
        <begin position="26"/>
        <end position="96"/>
    </location>
</feature>
<keyword evidence="5" id="KW-0479">Metal-binding</keyword>
<proteinExistence type="inferred from homology"/>
<keyword evidence="6" id="KW-0408">Iron</keyword>
<dbReference type="PROSITE" id="PS51674">
    <property type="entry name" value="4FE4S_WBL"/>
    <property type="match status" value="1"/>
</dbReference>
<dbReference type="Pfam" id="PF02467">
    <property type="entry name" value="Whib"/>
    <property type="match status" value="1"/>
</dbReference>
<keyword evidence="8" id="KW-0805">Transcription regulation</keyword>
<keyword evidence="14" id="KW-1185">Reference proteome</keyword>
<evidence type="ECO:0000256" key="9">
    <source>
        <dbReference type="ARBA" id="ARBA00023125"/>
    </source>
</evidence>
<dbReference type="Proteomes" id="UP001501461">
    <property type="component" value="Unassembled WGS sequence"/>
</dbReference>
<keyword evidence="4" id="KW-0004">4Fe-4S</keyword>
<evidence type="ECO:0000256" key="5">
    <source>
        <dbReference type="ARBA" id="ARBA00022723"/>
    </source>
</evidence>
<sequence>MTIASSPNIDQPMPPTVADSWVDEALCAQVDPEVFFPATKGGTSAHDIQFDTARSICNTCPVLTQCLEAAMKFEEGTTHYSRYGMFGGLTPVERADLAGNKPKRRSKKRAGH</sequence>
<reference evidence="13 14" key="1">
    <citation type="journal article" date="2019" name="Int. J. Syst. Evol. Microbiol.">
        <title>The Global Catalogue of Microorganisms (GCM) 10K type strain sequencing project: providing services to taxonomists for standard genome sequencing and annotation.</title>
        <authorList>
            <consortium name="The Broad Institute Genomics Platform"/>
            <consortium name="The Broad Institute Genome Sequencing Center for Infectious Disease"/>
            <person name="Wu L."/>
            <person name="Ma J."/>
        </authorList>
    </citation>
    <scope>NUCLEOTIDE SEQUENCE [LARGE SCALE GENOMIC DNA]</scope>
    <source>
        <strain evidence="13 14">JCM 13595</strain>
    </source>
</reference>
<keyword evidence="9" id="KW-0238">DNA-binding</keyword>
<evidence type="ECO:0000256" key="8">
    <source>
        <dbReference type="ARBA" id="ARBA00023015"/>
    </source>
</evidence>
<keyword evidence="10" id="KW-1015">Disulfide bond</keyword>
<evidence type="ECO:0000256" key="4">
    <source>
        <dbReference type="ARBA" id="ARBA00022485"/>
    </source>
</evidence>
<evidence type="ECO:0000256" key="6">
    <source>
        <dbReference type="ARBA" id="ARBA00023004"/>
    </source>
</evidence>
<evidence type="ECO:0000259" key="12">
    <source>
        <dbReference type="PROSITE" id="PS51674"/>
    </source>
</evidence>
<dbReference type="PANTHER" id="PTHR38839:SF4">
    <property type="entry name" value="TRANSCRIPTIONAL REGULATOR WHIB"/>
    <property type="match status" value="1"/>
</dbReference>
<name>A0ABN2UI01_9MICC</name>
<evidence type="ECO:0000256" key="10">
    <source>
        <dbReference type="ARBA" id="ARBA00023157"/>
    </source>
</evidence>
<dbReference type="InterPro" id="IPR034768">
    <property type="entry name" value="4FE4S_WBL"/>
</dbReference>
<evidence type="ECO:0000256" key="2">
    <source>
        <dbReference type="ARBA" id="ARBA00004496"/>
    </source>
</evidence>
<evidence type="ECO:0000256" key="11">
    <source>
        <dbReference type="ARBA" id="ARBA00023163"/>
    </source>
</evidence>
<organism evidence="13 14">
    <name type="scientific">Yaniella flava</name>
    <dbReference type="NCBI Taxonomy" id="287930"/>
    <lineage>
        <taxon>Bacteria</taxon>
        <taxon>Bacillati</taxon>
        <taxon>Actinomycetota</taxon>
        <taxon>Actinomycetes</taxon>
        <taxon>Micrococcales</taxon>
        <taxon>Micrococcaceae</taxon>
        <taxon>Yaniella</taxon>
    </lineage>
</organism>
<keyword evidence="11" id="KW-0804">Transcription</keyword>
<protein>
    <submittedName>
        <fullName evidence="13">WhiB family transcriptional regulator</fullName>
    </submittedName>
</protein>
<keyword evidence="7" id="KW-0411">Iron-sulfur</keyword>
<evidence type="ECO:0000256" key="7">
    <source>
        <dbReference type="ARBA" id="ARBA00023014"/>
    </source>
</evidence>
<accession>A0ABN2UI01</accession>
<dbReference type="EMBL" id="BAAAMN010000028">
    <property type="protein sequence ID" value="GAA2036644.1"/>
    <property type="molecule type" value="Genomic_DNA"/>
</dbReference>
<dbReference type="InterPro" id="IPR003482">
    <property type="entry name" value="Whib"/>
</dbReference>